<dbReference type="Proteomes" id="UP001234297">
    <property type="component" value="Chromosome 2"/>
</dbReference>
<organism evidence="1 2">
    <name type="scientific">Persea americana</name>
    <name type="common">Avocado</name>
    <dbReference type="NCBI Taxonomy" id="3435"/>
    <lineage>
        <taxon>Eukaryota</taxon>
        <taxon>Viridiplantae</taxon>
        <taxon>Streptophyta</taxon>
        <taxon>Embryophyta</taxon>
        <taxon>Tracheophyta</taxon>
        <taxon>Spermatophyta</taxon>
        <taxon>Magnoliopsida</taxon>
        <taxon>Magnoliidae</taxon>
        <taxon>Laurales</taxon>
        <taxon>Lauraceae</taxon>
        <taxon>Persea</taxon>
    </lineage>
</organism>
<proteinExistence type="predicted"/>
<evidence type="ECO:0000313" key="2">
    <source>
        <dbReference type="Proteomes" id="UP001234297"/>
    </source>
</evidence>
<dbReference type="EMBL" id="CM056810">
    <property type="protein sequence ID" value="KAJ8645370.1"/>
    <property type="molecule type" value="Genomic_DNA"/>
</dbReference>
<comment type="caution">
    <text evidence="1">The sequence shown here is derived from an EMBL/GenBank/DDBJ whole genome shotgun (WGS) entry which is preliminary data.</text>
</comment>
<accession>A0ACC2MI39</accession>
<keyword evidence="2" id="KW-1185">Reference proteome</keyword>
<sequence length="101" mass="11227">MFASILGSDQRYIQIFASGHCTLVSKKETLDELGEDGYSLGAWRWRVEGDGGERRLRVDMNEGIGAREDKGFVGTRGERGRREENAAMGRVEGSGCKWEGK</sequence>
<reference evidence="1 2" key="1">
    <citation type="journal article" date="2022" name="Hortic Res">
        <title>A haplotype resolved chromosomal level avocado genome allows analysis of novel avocado genes.</title>
        <authorList>
            <person name="Nath O."/>
            <person name="Fletcher S.J."/>
            <person name="Hayward A."/>
            <person name="Shaw L.M."/>
            <person name="Masouleh A.K."/>
            <person name="Furtado A."/>
            <person name="Henry R.J."/>
            <person name="Mitter N."/>
        </authorList>
    </citation>
    <scope>NUCLEOTIDE SEQUENCE [LARGE SCALE GENOMIC DNA]</scope>
    <source>
        <strain evidence="2">cv. Hass</strain>
    </source>
</reference>
<name>A0ACC2MI39_PERAE</name>
<protein>
    <submittedName>
        <fullName evidence="1">Uncharacterized protein</fullName>
    </submittedName>
</protein>
<gene>
    <name evidence="1" type="ORF">MRB53_007118</name>
</gene>
<evidence type="ECO:0000313" key="1">
    <source>
        <dbReference type="EMBL" id="KAJ8645370.1"/>
    </source>
</evidence>